<feature type="domain" description="HTH tetR-type" evidence="5">
    <location>
        <begin position="9"/>
        <end position="69"/>
    </location>
</feature>
<dbReference type="InterPro" id="IPR023772">
    <property type="entry name" value="DNA-bd_HTH_TetR-type_CS"/>
</dbReference>
<dbReference type="EMBL" id="JAQNDN010000021">
    <property type="protein sequence ID" value="MDC0673042.1"/>
    <property type="molecule type" value="Genomic_DNA"/>
</dbReference>
<evidence type="ECO:0000256" key="3">
    <source>
        <dbReference type="ARBA" id="ARBA00023163"/>
    </source>
</evidence>
<comment type="caution">
    <text evidence="6">The sequence shown here is derived from an EMBL/GenBank/DDBJ whole genome shotgun (WGS) entry which is preliminary data.</text>
</comment>
<keyword evidence="3" id="KW-0804">Transcription</keyword>
<keyword evidence="1" id="KW-0805">Transcription regulation</keyword>
<organism evidence="6 7">
    <name type="scientific">Nannocystis radixulma</name>
    <dbReference type="NCBI Taxonomy" id="2995305"/>
    <lineage>
        <taxon>Bacteria</taxon>
        <taxon>Pseudomonadati</taxon>
        <taxon>Myxococcota</taxon>
        <taxon>Polyangia</taxon>
        <taxon>Nannocystales</taxon>
        <taxon>Nannocystaceae</taxon>
        <taxon>Nannocystis</taxon>
    </lineage>
</organism>
<dbReference type="PROSITE" id="PS50977">
    <property type="entry name" value="HTH_TETR_2"/>
    <property type="match status" value="1"/>
</dbReference>
<protein>
    <submittedName>
        <fullName evidence="6">TetR/AcrR family transcriptional regulator</fullName>
    </submittedName>
</protein>
<keyword evidence="2 4" id="KW-0238">DNA-binding</keyword>
<dbReference type="RefSeq" id="WP_272005485.1">
    <property type="nucleotide sequence ID" value="NZ_JAQNDN010000021.1"/>
</dbReference>
<name>A0ABT5BJ37_9BACT</name>
<dbReference type="PRINTS" id="PR00455">
    <property type="entry name" value="HTHTETR"/>
</dbReference>
<evidence type="ECO:0000256" key="2">
    <source>
        <dbReference type="ARBA" id="ARBA00023125"/>
    </source>
</evidence>
<dbReference type="Proteomes" id="UP001217838">
    <property type="component" value="Unassembled WGS sequence"/>
</dbReference>
<proteinExistence type="predicted"/>
<sequence length="233" mass="25003">MPRIVKHPEVRRSELLDCAQELFFTQGYERTTIGDIIARAGVSKGGFYHHFTAKEELLEALSARLAQESLARFEDVLAAPELDALARLNAFFARSRQIKIEGAPWLRATFDALFKPENAALYHRIAGVVNPVIVPVLARILAQGQAEGVFDVPDPVAAAEIVLQIGATMNGAMGRAIAAVEAGESVEAATAGLAARARFVGTAVERILGVPQGSIRFIEPNTLAALFAGRKST</sequence>
<dbReference type="PANTHER" id="PTHR47506">
    <property type="entry name" value="TRANSCRIPTIONAL REGULATORY PROTEIN"/>
    <property type="match status" value="1"/>
</dbReference>
<evidence type="ECO:0000256" key="1">
    <source>
        <dbReference type="ARBA" id="ARBA00023015"/>
    </source>
</evidence>
<evidence type="ECO:0000256" key="4">
    <source>
        <dbReference type="PROSITE-ProRule" id="PRU00335"/>
    </source>
</evidence>
<gene>
    <name evidence="6" type="ORF">POL58_35135</name>
</gene>
<evidence type="ECO:0000313" key="6">
    <source>
        <dbReference type="EMBL" id="MDC0673042.1"/>
    </source>
</evidence>
<keyword evidence="7" id="KW-1185">Reference proteome</keyword>
<dbReference type="Gene3D" id="1.10.357.10">
    <property type="entry name" value="Tetracycline Repressor, domain 2"/>
    <property type="match status" value="1"/>
</dbReference>
<dbReference type="PANTHER" id="PTHR47506:SF3">
    <property type="entry name" value="HTH-TYPE TRANSCRIPTIONAL REGULATOR LMRA"/>
    <property type="match status" value="1"/>
</dbReference>
<dbReference type="InterPro" id="IPR001647">
    <property type="entry name" value="HTH_TetR"/>
</dbReference>
<dbReference type="InterPro" id="IPR009057">
    <property type="entry name" value="Homeodomain-like_sf"/>
</dbReference>
<dbReference type="Pfam" id="PF00440">
    <property type="entry name" value="TetR_N"/>
    <property type="match status" value="1"/>
</dbReference>
<feature type="DNA-binding region" description="H-T-H motif" evidence="4">
    <location>
        <begin position="32"/>
        <end position="51"/>
    </location>
</feature>
<reference evidence="6 7" key="1">
    <citation type="submission" date="2022-11" db="EMBL/GenBank/DDBJ databases">
        <title>Minimal conservation of predation-associated metabolite biosynthetic gene clusters underscores biosynthetic potential of Myxococcota including descriptions for ten novel species: Archangium lansinium sp. nov., Myxococcus landrumus sp. nov., Nannocystis bai.</title>
        <authorList>
            <person name="Ahearne A."/>
            <person name="Stevens C."/>
            <person name="Dowd S."/>
        </authorList>
    </citation>
    <scope>NUCLEOTIDE SEQUENCE [LARGE SCALE GENOMIC DNA]</scope>
    <source>
        <strain evidence="6 7">NCELM</strain>
    </source>
</reference>
<dbReference type="SUPFAM" id="SSF46689">
    <property type="entry name" value="Homeodomain-like"/>
    <property type="match status" value="1"/>
</dbReference>
<evidence type="ECO:0000313" key="7">
    <source>
        <dbReference type="Proteomes" id="UP001217838"/>
    </source>
</evidence>
<accession>A0ABT5BJ37</accession>
<evidence type="ECO:0000259" key="5">
    <source>
        <dbReference type="PROSITE" id="PS50977"/>
    </source>
</evidence>
<dbReference type="PROSITE" id="PS01081">
    <property type="entry name" value="HTH_TETR_1"/>
    <property type="match status" value="1"/>
</dbReference>